<reference evidence="1 2" key="1">
    <citation type="submission" date="2014-03" db="EMBL/GenBank/DDBJ databases">
        <title>Draft Genome Sequences of Four Burkholderia Strains.</title>
        <authorList>
            <person name="Liu X.Y."/>
            <person name="Li C.X."/>
            <person name="Xu J.H."/>
        </authorList>
    </citation>
    <scope>NUCLEOTIDE SEQUENCE [LARGE SCALE GENOMIC DNA]</scope>
    <source>
        <strain evidence="1 2">R27</strain>
    </source>
</reference>
<proteinExistence type="predicted"/>
<dbReference type="AlphaFoldDB" id="A0A069P5K0"/>
<protein>
    <submittedName>
        <fullName evidence="1">Uncharacterized protein</fullName>
    </submittedName>
</protein>
<accession>A0A069P5K0</accession>
<evidence type="ECO:0000313" key="1">
    <source>
        <dbReference type="EMBL" id="KDR35737.1"/>
    </source>
</evidence>
<name>A0A069P5K0_9BURK</name>
<comment type="caution">
    <text evidence="1">The sequence shown here is derived from an EMBL/GenBank/DDBJ whole genome shotgun (WGS) entry which is preliminary data.</text>
</comment>
<dbReference type="Proteomes" id="UP000027439">
    <property type="component" value="Unassembled WGS sequence"/>
</dbReference>
<dbReference type="EMBL" id="JFHE01000006">
    <property type="protein sequence ID" value="KDR35737.1"/>
    <property type="molecule type" value="Genomic_DNA"/>
</dbReference>
<evidence type="ECO:0000313" key="2">
    <source>
        <dbReference type="Proteomes" id="UP000027439"/>
    </source>
</evidence>
<gene>
    <name evidence="1" type="ORF">BG57_27545</name>
</gene>
<organism evidence="1 2">
    <name type="scientific">Caballeronia grimmiae</name>
    <dbReference type="NCBI Taxonomy" id="1071679"/>
    <lineage>
        <taxon>Bacteria</taxon>
        <taxon>Pseudomonadati</taxon>
        <taxon>Pseudomonadota</taxon>
        <taxon>Betaproteobacteria</taxon>
        <taxon>Burkholderiales</taxon>
        <taxon>Burkholderiaceae</taxon>
        <taxon>Caballeronia</taxon>
    </lineage>
</organism>
<sequence>MLGAFMDFSLFCVNRAKDSRACAREKCTHVGRKNTGCPVLFHPDYTVGPGIQPGLLTSLDATLQGASMSARGLRRMKTHIDDYRRWGIAPRPENVFFMLSKNGCTVSRKKQCPNKYRVFYGDLW</sequence>